<comment type="caution">
    <text evidence="15">The sequence shown here is derived from an EMBL/GenBank/DDBJ whole genome shotgun (WGS) entry which is preliminary data.</text>
</comment>
<dbReference type="Pfam" id="PF00096">
    <property type="entry name" value="zf-C2H2"/>
    <property type="match status" value="4"/>
</dbReference>
<evidence type="ECO:0000259" key="14">
    <source>
        <dbReference type="PROSITE" id="PS51915"/>
    </source>
</evidence>
<comment type="subcellular location">
    <subcellularLocation>
        <location evidence="1">Nucleus</location>
    </subcellularLocation>
</comment>
<dbReference type="PROSITE" id="PS00028">
    <property type="entry name" value="ZINC_FINGER_C2H2_1"/>
    <property type="match status" value="5"/>
</dbReference>
<evidence type="ECO:0000256" key="4">
    <source>
        <dbReference type="ARBA" id="ARBA00022737"/>
    </source>
</evidence>
<dbReference type="Pfam" id="PF07776">
    <property type="entry name" value="zf-AD"/>
    <property type="match status" value="1"/>
</dbReference>
<keyword evidence="16" id="KW-1185">Reference proteome</keyword>
<dbReference type="PROSITE" id="PS50157">
    <property type="entry name" value="ZINC_FINGER_C2H2_2"/>
    <property type="match status" value="8"/>
</dbReference>
<proteinExistence type="inferred from homology"/>
<dbReference type="GO" id="GO:0000978">
    <property type="term" value="F:RNA polymerase II cis-regulatory region sequence-specific DNA binding"/>
    <property type="evidence" value="ECO:0007669"/>
    <property type="project" value="TreeGrafter"/>
</dbReference>
<dbReference type="InterPro" id="IPR012934">
    <property type="entry name" value="Znf_AD"/>
</dbReference>
<feature type="binding site" evidence="12">
    <location>
        <position position="57"/>
    </location>
    <ligand>
        <name>Zn(2+)</name>
        <dbReference type="ChEBI" id="CHEBI:29105"/>
    </ligand>
</feature>
<dbReference type="SUPFAM" id="SSF57667">
    <property type="entry name" value="beta-beta-alpha zinc fingers"/>
    <property type="match status" value="4"/>
</dbReference>
<keyword evidence="5 11" id="KW-0863">Zinc-finger</keyword>
<dbReference type="SMART" id="SM00868">
    <property type="entry name" value="zf-AD"/>
    <property type="match status" value="1"/>
</dbReference>
<keyword evidence="3 12" id="KW-0479">Metal-binding</keyword>
<sequence length="471" mass="55242">MDKISNANNNCRFCLRIFDEMEERIGITSQISDEFKNITQTELRMQTIYSNNICVKCFDNVKNFCQFRKELLNNQAILYQVFSAEEEQLSKREENFIDISQAVKIKLEVSENDNSYNSNEINFETESADLQETDNSYQFKIEGTNPNDLGIYNWGFADIIPETTTPVTKTIVKRKARNPLADNPREKQKLCSDCGKSFLASYLRRHYQRVHLKEKRFECDICGLRTFKKQHIEEHLKRHFKIKDYHCDQCPSAFTTGTELKIHIKNVHCDERPFKCEHKGCDSAFKQKENLKEHMLRHTQKKNFVCVVCDKAFYNNSSLKAHQIIHTGNPHIPCHACGKLFFSKQALKLHHLHHHQAPTLKCEQCDKMYFTQSELNHHMNSHSNIKKYQCQYCSNQYMAKNHLNRHISTVHMKAKIRCQVVGCSSDFPRKDRYRAHILSHHQNLGSEFVNQLLNGIKDVPIEFSNHNFQLA</sequence>
<feature type="domain" description="C2H2-type" evidence="13">
    <location>
        <begin position="245"/>
        <end position="273"/>
    </location>
</feature>
<evidence type="ECO:0000256" key="7">
    <source>
        <dbReference type="ARBA" id="ARBA00023015"/>
    </source>
</evidence>
<protein>
    <recommendedName>
        <fullName evidence="17">Zinc finger protein</fullName>
    </recommendedName>
</protein>
<dbReference type="GO" id="GO:0008270">
    <property type="term" value="F:zinc ion binding"/>
    <property type="evidence" value="ECO:0007669"/>
    <property type="project" value="UniProtKB-UniRule"/>
</dbReference>
<dbReference type="FunFam" id="3.30.160.60:FF:000380">
    <property type="entry name" value="zinc finger protein 2 isoform X2"/>
    <property type="match status" value="1"/>
</dbReference>
<dbReference type="Gene3D" id="3.30.160.60">
    <property type="entry name" value="Classic Zinc Finger"/>
    <property type="match status" value="6"/>
</dbReference>
<keyword evidence="7" id="KW-0805">Transcription regulation</keyword>
<comment type="similarity">
    <text evidence="2">Belongs to the krueppel C2H2-type zinc-finger protein family.</text>
</comment>
<dbReference type="PANTHER" id="PTHR24393:SF34">
    <property type="entry name" value="PR_SET DOMAIN 13"/>
    <property type="match status" value="1"/>
</dbReference>
<dbReference type="OrthoDB" id="6077919at2759"/>
<feature type="domain" description="C2H2-type" evidence="13">
    <location>
        <begin position="360"/>
        <end position="387"/>
    </location>
</feature>
<feature type="domain" description="C2H2-type" evidence="13">
    <location>
        <begin position="332"/>
        <end position="354"/>
    </location>
</feature>
<evidence type="ECO:0000256" key="10">
    <source>
        <dbReference type="ARBA" id="ARBA00023242"/>
    </source>
</evidence>
<dbReference type="Proteomes" id="UP001107558">
    <property type="component" value="Chromosome 2"/>
</dbReference>
<keyword evidence="6 12" id="KW-0862">Zinc</keyword>
<evidence type="ECO:0000256" key="11">
    <source>
        <dbReference type="PROSITE-ProRule" id="PRU00042"/>
    </source>
</evidence>
<evidence type="ECO:0000313" key="16">
    <source>
        <dbReference type="Proteomes" id="UP001107558"/>
    </source>
</evidence>
<name>A0A9J6BYQ3_POLVA</name>
<dbReference type="PANTHER" id="PTHR24393">
    <property type="entry name" value="ZINC FINGER PROTEIN"/>
    <property type="match status" value="1"/>
</dbReference>
<dbReference type="InterPro" id="IPR036236">
    <property type="entry name" value="Znf_C2H2_sf"/>
</dbReference>
<evidence type="ECO:0000256" key="2">
    <source>
        <dbReference type="ARBA" id="ARBA00006991"/>
    </source>
</evidence>
<keyword evidence="8" id="KW-0238">DNA-binding</keyword>
<dbReference type="SMART" id="SM00355">
    <property type="entry name" value="ZnF_C2H2"/>
    <property type="match status" value="9"/>
</dbReference>
<evidence type="ECO:0000256" key="5">
    <source>
        <dbReference type="ARBA" id="ARBA00022771"/>
    </source>
</evidence>
<organism evidence="15 16">
    <name type="scientific">Polypedilum vanderplanki</name>
    <name type="common">Sleeping chironomid midge</name>
    <dbReference type="NCBI Taxonomy" id="319348"/>
    <lineage>
        <taxon>Eukaryota</taxon>
        <taxon>Metazoa</taxon>
        <taxon>Ecdysozoa</taxon>
        <taxon>Arthropoda</taxon>
        <taxon>Hexapoda</taxon>
        <taxon>Insecta</taxon>
        <taxon>Pterygota</taxon>
        <taxon>Neoptera</taxon>
        <taxon>Endopterygota</taxon>
        <taxon>Diptera</taxon>
        <taxon>Nematocera</taxon>
        <taxon>Chironomoidea</taxon>
        <taxon>Chironomidae</taxon>
        <taxon>Chironominae</taxon>
        <taxon>Polypedilum</taxon>
        <taxon>Polypedilum</taxon>
    </lineage>
</organism>
<keyword evidence="9" id="KW-0804">Transcription</keyword>
<keyword evidence="10" id="KW-0539">Nucleus</keyword>
<evidence type="ECO:0000313" key="15">
    <source>
        <dbReference type="EMBL" id="KAG5674683.1"/>
    </source>
</evidence>
<dbReference type="AlphaFoldDB" id="A0A9J6BYQ3"/>
<feature type="domain" description="C2H2-type" evidence="13">
    <location>
        <begin position="388"/>
        <end position="416"/>
    </location>
</feature>
<evidence type="ECO:0000256" key="3">
    <source>
        <dbReference type="ARBA" id="ARBA00022723"/>
    </source>
</evidence>
<dbReference type="InterPro" id="IPR013087">
    <property type="entry name" value="Znf_C2H2_type"/>
</dbReference>
<evidence type="ECO:0000256" key="6">
    <source>
        <dbReference type="ARBA" id="ARBA00022833"/>
    </source>
</evidence>
<dbReference type="GO" id="GO:0005634">
    <property type="term" value="C:nucleus"/>
    <property type="evidence" value="ECO:0007669"/>
    <property type="project" value="UniProtKB-SubCell"/>
</dbReference>
<feature type="domain" description="C2H2-type" evidence="13">
    <location>
        <begin position="304"/>
        <end position="331"/>
    </location>
</feature>
<accession>A0A9J6BYQ3</accession>
<dbReference type="PROSITE" id="PS51915">
    <property type="entry name" value="ZAD"/>
    <property type="match status" value="1"/>
</dbReference>
<evidence type="ECO:0008006" key="17">
    <source>
        <dbReference type="Google" id="ProtNLM"/>
    </source>
</evidence>
<reference evidence="15" key="1">
    <citation type="submission" date="2021-03" db="EMBL/GenBank/DDBJ databases">
        <title>Chromosome level genome of the anhydrobiotic midge Polypedilum vanderplanki.</title>
        <authorList>
            <person name="Yoshida Y."/>
            <person name="Kikawada T."/>
            <person name="Gusev O."/>
        </authorList>
    </citation>
    <scope>NUCLEOTIDE SEQUENCE</scope>
    <source>
        <strain evidence="15">NIAS01</strain>
        <tissue evidence="15">Whole body or cell culture</tissue>
    </source>
</reference>
<dbReference type="FunFam" id="3.30.160.60:FF:000125">
    <property type="entry name" value="Putative zinc finger protein 143"/>
    <property type="match status" value="1"/>
</dbReference>
<feature type="domain" description="C2H2-type" evidence="13">
    <location>
        <begin position="217"/>
        <end position="244"/>
    </location>
</feature>
<evidence type="ECO:0000256" key="12">
    <source>
        <dbReference type="PROSITE-ProRule" id="PRU01263"/>
    </source>
</evidence>
<feature type="domain" description="C2H2-type" evidence="13">
    <location>
        <begin position="189"/>
        <end position="216"/>
    </location>
</feature>
<evidence type="ECO:0000256" key="9">
    <source>
        <dbReference type="ARBA" id="ARBA00023163"/>
    </source>
</evidence>
<feature type="binding site" evidence="12">
    <location>
        <position position="14"/>
    </location>
    <ligand>
        <name>Zn(2+)</name>
        <dbReference type="ChEBI" id="CHEBI:29105"/>
    </ligand>
</feature>
<evidence type="ECO:0000256" key="8">
    <source>
        <dbReference type="ARBA" id="ARBA00023125"/>
    </source>
</evidence>
<evidence type="ECO:0000259" key="13">
    <source>
        <dbReference type="PROSITE" id="PS50157"/>
    </source>
</evidence>
<feature type="domain" description="ZAD" evidence="14">
    <location>
        <begin position="9"/>
        <end position="81"/>
    </location>
</feature>
<feature type="binding site" evidence="12">
    <location>
        <position position="11"/>
    </location>
    <ligand>
        <name>Zn(2+)</name>
        <dbReference type="ChEBI" id="CHEBI:29105"/>
    </ligand>
</feature>
<feature type="binding site" evidence="12">
    <location>
        <position position="54"/>
    </location>
    <ligand>
        <name>Zn(2+)</name>
        <dbReference type="ChEBI" id="CHEBI:29105"/>
    </ligand>
</feature>
<keyword evidence="4" id="KW-0677">Repeat</keyword>
<evidence type="ECO:0000256" key="1">
    <source>
        <dbReference type="ARBA" id="ARBA00004123"/>
    </source>
</evidence>
<dbReference type="EMBL" id="JADBJN010000002">
    <property type="protein sequence ID" value="KAG5674683.1"/>
    <property type="molecule type" value="Genomic_DNA"/>
</dbReference>
<gene>
    <name evidence="15" type="ORF">PVAND_004635</name>
</gene>
<dbReference type="GO" id="GO:0001228">
    <property type="term" value="F:DNA-binding transcription activator activity, RNA polymerase II-specific"/>
    <property type="evidence" value="ECO:0007669"/>
    <property type="project" value="TreeGrafter"/>
</dbReference>
<feature type="domain" description="C2H2-type" evidence="13">
    <location>
        <begin position="274"/>
        <end position="303"/>
    </location>
</feature>